<dbReference type="InterPro" id="IPR009081">
    <property type="entry name" value="PP-bd_ACP"/>
</dbReference>
<dbReference type="Proteomes" id="UP000253410">
    <property type="component" value="Unassembled WGS sequence"/>
</dbReference>
<dbReference type="Gene3D" id="1.10.1200.10">
    <property type="entry name" value="ACP-like"/>
    <property type="match status" value="1"/>
</dbReference>
<feature type="domain" description="Carrier" evidence="1">
    <location>
        <begin position="3"/>
        <end position="83"/>
    </location>
</feature>
<dbReference type="AlphaFoldDB" id="A0A365XZZ0"/>
<evidence type="ECO:0000313" key="2">
    <source>
        <dbReference type="EMBL" id="RBL91145.1"/>
    </source>
</evidence>
<reference evidence="2 3" key="1">
    <citation type="submission" date="2018-05" db="EMBL/GenBank/DDBJ databases">
        <title>Chitinophaga sp. K3CV102501T nov., isolated from isolated from a monsoon evergreen broad-leaved forest soil.</title>
        <authorList>
            <person name="Lv Y."/>
        </authorList>
    </citation>
    <scope>NUCLEOTIDE SEQUENCE [LARGE SCALE GENOMIC DNA]</scope>
    <source>
        <strain evidence="2 3">GDMCC 1.1325</strain>
    </source>
</reference>
<dbReference type="RefSeq" id="WP_113613745.1">
    <property type="nucleotide sequence ID" value="NZ_QFFJ01000001.1"/>
</dbReference>
<protein>
    <recommendedName>
        <fullName evidence="1">Carrier domain-containing protein</fullName>
    </recommendedName>
</protein>
<dbReference type="EMBL" id="QFFJ01000001">
    <property type="protein sequence ID" value="RBL91145.1"/>
    <property type="molecule type" value="Genomic_DNA"/>
</dbReference>
<keyword evidence="3" id="KW-1185">Reference proteome</keyword>
<organism evidence="2 3">
    <name type="scientific">Chitinophaga flava</name>
    <dbReference type="NCBI Taxonomy" id="2259036"/>
    <lineage>
        <taxon>Bacteria</taxon>
        <taxon>Pseudomonadati</taxon>
        <taxon>Bacteroidota</taxon>
        <taxon>Chitinophagia</taxon>
        <taxon>Chitinophagales</taxon>
        <taxon>Chitinophagaceae</taxon>
        <taxon>Chitinophaga</taxon>
    </lineage>
</organism>
<dbReference type="OrthoDB" id="677810at2"/>
<dbReference type="SUPFAM" id="SSF47336">
    <property type="entry name" value="ACP-like"/>
    <property type="match status" value="1"/>
</dbReference>
<dbReference type="PROSITE" id="PS50075">
    <property type="entry name" value="CARRIER"/>
    <property type="match status" value="1"/>
</dbReference>
<evidence type="ECO:0000259" key="1">
    <source>
        <dbReference type="PROSITE" id="PS50075"/>
    </source>
</evidence>
<gene>
    <name evidence="2" type="ORF">DF182_00545</name>
</gene>
<name>A0A365XZZ0_9BACT</name>
<dbReference type="InterPro" id="IPR036736">
    <property type="entry name" value="ACP-like_sf"/>
</dbReference>
<dbReference type="Pfam" id="PF00550">
    <property type="entry name" value="PP-binding"/>
    <property type="match status" value="1"/>
</dbReference>
<sequence length="85" mass="9750">METPTQAGPRVIIREFLQKRIGQDVQFADTEDIFQLGLVNSLFALELVVFLEKSFDIAVENEDLNLDNFRSVSNMETFILKKKGK</sequence>
<evidence type="ECO:0000313" key="3">
    <source>
        <dbReference type="Proteomes" id="UP000253410"/>
    </source>
</evidence>
<proteinExistence type="predicted"/>
<comment type="caution">
    <text evidence="2">The sequence shown here is derived from an EMBL/GenBank/DDBJ whole genome shotgun (WGS) entry which is preliminary data.</text>
</comment>
<accession>A0A365XZZ0</accession>